<dbReference type="GO" id="GO:0015629">
    <property type="term" value="C:actin cytoskeleton"/>
    <property type="evidence" value="ECO:0007669"/>
    <property type="project" value="TreeGrafter"/>
</dbReference>
<evidence type="ECO:0000256" key="1">
    <source>
        <dbReference type="ARBA" id="ARBA00022553"/>
    </source>
</evidence>
<dbReference type="InterPro" id="IPR043446">
    <property type="entry name" value="Neurabin-like"/>
</dbReference>
<evidence type="ECO:0000256" key="3">
    <source>
        <dbReference type="SAM" id="MobiDB-lite"/>
    </source>
</evidence>
<dbReference type="GO" id="GO:0051015">
    <property type="term" value="F:actin filament binding"/>
    <property type="evidence" value="ECO:0007669"/>
    <property type="project" value="TreeGrafter"/>
</dbReference>
<evidence type="ECO:0000313" key="5">
    <source>
        <dbReference type="Proteomes" id="UP000719412"/>
    </source>
</evidence>
<proteinExistence type="predicted"/>
<keyword evidence="1" id="KW-0597">Phosphoprotein</keyword>
<dbReference type="GO" id="GO:0031175">
    <property type="term" value="P:neuron projection development"/>
    <property type="evidence" value="ECO:0007669"/>
    <property type="project" value="TreeGrafter"/>
</dbReference>
<evidence type="ECO:0000313" key="4">
    <source>
        <dbReference type="EMBL" id="KAH0815785.1"/>
    </source>
</evidence>
<comment type="caution">
    <text evidence="4">The sequence shown here is derived from an EMBL/GenBank/DDBJ whole genome shotgun (WGS) entry which is preliminary data.</text>
</comment>
<feature type="region of interest" description="Disordered" evidence="3">
    <location>
        <begin position="24"/>
        <end position="48"/>
    </location>
</feature>
<feature type="compositionally biased region" description="Basic and acidic residues" evidence="3">
    <location>
        <begin position="27"/>
        <end position="40"/>
    </location>
</feature>
<dbReference type="PANTHER" id="PTHR16154">
    <property type="entry name" value="NEURABIN"/>
    <property type="match status" value="1"/>
</dbReference>
<dbReference type="GO" id="GO:0019722">
    <property type="term" value="P:calcium-mediated signaling"/>
    <property type="evidence" value="ECO:0007669"/>
    <property type="project" value="TreeGrafter"/>
</dbReference>
<keyword evidence="2" id="KW-0175">Coiled coil</keyword>
<dbReference type="AlphaFoldDB" id="A0A8J6HBI8"/>
<dbReference type="GO" id="GO:0014069">
    <property type="term" value="C:postsynaptic density"/>
    <property type="evidence" value="ECO:0007669"/>
    <property type="project" value="TreeGrafter"/>
</dbReference>
<evidence type="ECO:0000256" key="2">
    <source>
        <dbReference type="ARBA" id="ARBA00023054"/>
    </source>
</evidence>
<protein>
    <submittedName>
        <fullName evidence="4">Uncharacterized protein</fullName>
    </submittedName>
</protein>
<dbReference type="GO" id="GO:0007015">
    <property type="term" value="P:actin filament organization"/>
    <property type="evidence" value="ECO:0007669"/>
    <property type="project" value="TreeGrafter"/>
</dbReference>
<dbReference type="EMBL" id="JABDTM020022591">
    <property type="protein sequence ID" value="KAH0815785.1"/>
    <property type="molecule type" value="Genomic_DNA"/>
</dbReference>
<dbReference type="PANTHER" id="PTHR16154:SF6">
    <property type="entry name" value="SPINOPHILIN, ISOFORM J"/>
    <property type="match status" value="1"/>
</dbReference>
<reference evidence="4" key="2">
    <citation type="submission" date="2021-08" db="EMBL/GenBank/DDBJ databases">
        <authorList>
            <person name="Eriksson T."/>
        </authorList>
    </citation>
    <scope>NUCLEOTIDE SEQUENCE</scope>
    <source>
        <strain evidence="4">Stoneville</strain>
        <tissue evidence="4">Whole head</tissue>
    </source>
</reference>
<dbReference type="Proteomes" id="UP000719412">
    <property type="component" value="Unassembled WGS sequence"/>
</dbReference>
<dbReference type="GO" id="GO:0005737">
    <property type="term" value="C:cytoplasm"/>
    <property type="evidence" value="ECO:0007669"/>
    <property type="project" value="TreeGrafter"/>
</dbReference>
<accession>A0A8J6HBI8</accession>
<dbReference type="GO" id="GO:0030425">
    <property type="term" value="C:dendrite"/>
    <property type="evidence" value="ECO:0007669"/>
    <property type="project" value="TreeGrafter"/>
</dbReference>
<reference evidence="4" key="1">
    <citation type="journal article" date="2020" name="J Insects Food Feed">
        <title>The yellow mealworm (Tenebrio molitor) genome: a resource for the emerging insects as food and feed industry.</title>
        <authorList>
            <person name="Eriksson T."/>
            <person name="Andere A."/>
            <person name="Kelstrup H."/>
            <person name="Emery V."/>
            <person name="Picard C."/>
        </authorList>
    </citation>
    <scope>NUCLEOTIDE SEQUENCE</scope>
    <source>
        <strain evidence="4">Stoneville</strain>
        <tissue evidence="4">Whole head</tissue>
    </source>
</reference>
<gene>
    <name evidence="4" type="ORF">GEV33_007006</name>
</gene>
<sequence>MEKVYIGRERDPENSEVAQLIRQSLQADKEREERRQKALETEQQSDASTVQLTACQNATILLAGVGALRDPTIARGKIRSLLEYLELADNARHMTTRRAHPAGTRSATAERAAVPQVAESELRTWDRDPQSSPRADCRSPWCLSSGAARLRGRRGARRVYRYRYRLPITDIDRPLAIQRDRGVVRSSYRTVPGKASFLQFSIVISLMVHFVRTRQDHAVRLVSQA</sequence>
<organism evidence="4 5">
    <name type="scientific">Tenebrio molitor</name>
    <name type="common">Yellow mealworm beetle</name>
    <dbReference type="NCBI Taxonomy" id="7067"/>
    <lineage>
        <taxon>Eukaryota</taxon>
        <taxon>Metazoa</taxon>
        <taxon>Ecdysozoa</taxon>
        <taxon>Arthropoda</taxon>
        <taxon>Hexapoda</taxon>
        <taxon>Insecta</taxon>
        <taxon>Pterygota</taxon>
        <taxon>Neoptera</taxon>
        <taxon>Endopterygota</taxon>
        <taxon>Coleoptera</taxon>
        <taxon>Polyphaga</taxon>
        <taxon>Cucujiformia</taxon>
        <taxon>Tenebrionidae</taxon>
        <taxon>Tenebrio</taxon>
    </lineage>
</organism>
<keyword evidence="5" id="KW-1185">Reference proteome</keyword>
<name>A0A8J6HBI8_TENMO</name>